<reference evidence="1 2" key="1">
    <citation type="submission" date="2020-10" db="EMBL/GenBank/DDBJ databases">
        <title>Aquamicrobium zhengzhouensis sp. nov., a exopolysaccharide producing bacterium isolated from farmland soil.</title>
        <authorList>
            <person name="Wang X."/>
        </authorList>
    </citation>
    <scope>NUCLEOTIDE SEQUENCE [LARGE SCALE GENOMIC DNA]</scope>
    <source>
        <strain evidence="2">cd-1</strain>
    </source>
</reference>
<gene>
    <name evidence="1" type="ORF">IOD40_00970</name>
</gene>
<evidence type="ECO:0008006" key="3">
    <source>
        <dbReference type="Google" id="ProtNLM"/>
    </source>
</evidence>
<evidence type="ECO:0000313" key="1">
    <source>
        <dbReference type="EMBL" id="MBI1619236.1"/>
    </source>
</evidence>
<name>A0ABS0S7H1_9HYPH</name>
<comment type="caution">
    <text evidence="1">The sequence shown here is derived from an EMBL/GenBank/DDBJ whole genome shotgun (WGS) entry which is preliminary data.</text>
</comment>
<protein>
    <recommendedName>
        <fullName evidence="3">Lanthionine synthetase C-like protein</fullName>
    </recommendedName>
</protein>
<proteinExistence type="predicted"/>
<dbReference type="SUPFAM" id="SSF81853">
    <property type="entry name" value="Family 10 polysaccharide lyase"/>
    <property type="match status" value="1"/>
</dbReference>
<dbReference type="RefSeq" id="WP_198474205.1">
    <property type="nucleotide sequence ID" value="NZ_JADGMQ010000001.1"/>
</dbReference>
<dbReference type="EMBL" id="JADGMQ010000001">
    <property type="protein sequence ID" value="MBI1619236.1"/>
    <property type="molecule type" value="Genomic_DNA"/>
</dbReference>
<organism evidence="1 2">
    <name type="scientific">Aquamicrobium zhengzhouense</name>
    <dbReference type="NCBI Taxonomy" id="2781738"/>
    <lineage>
        <taxon>Bacteria</taxon>
        <taxon>Pseudomonadati</taxon>
        <taxon>Pseudomonadota</taxon>
        <taxon>Alphaproteobacteria</taxon>
        <taxon>Hyphomicrobiales</taxon>
        <taxon>Phyllobacteriaceae</taxon>
        <taxon>Aquamicrobium</taxon>
    </lineage>
</organism>
<accession>A0ABS0S7H1</accession>
<keyword evidence="2" id="KW-1185">Reference proteome</keyword>
<evidence type="ECO:0000313" key="2">
    <source>
        <dbReference type="Proteomes" id="UP000601789"/>
    </source>
</evidence>
<sequence length="388" mass="41871">MGDLKAVAPKTHARTVQLIELAKNGLPQMHDGGFFAHTVRKIDDRAQSGVRAEGDSLRYAANVALGLSYVDEETQHRVLGGRSAPDLAIQCAERAMSSSDAGAIALSAWTAAEAADHFASDLFDHLVALLESRQPIDTVDCSWTLIAAVAGAPLGDTRTLTRLTRDRLLKGQGPHGLFPHHLPQSASGRWRAHIGCFADQVYSTQGLSRLSMLTHDPEALAAANASGGAICRLQGPQGQWWWHYDTRNGTVVEGYPVYSVHQHAMGPMALLDLREAGGTDHMEAIAKGIDWLDGPNEAGQSLVCEANNVVWRKVARHEPKKLVRAISAATTAAAPGLKVPGLDSVFRPGRIDYECRPYELGWLLFAWLSDGMKGRLARTQPTGGERSA</sequence>
<dbReference type="Proteomes" id="UP000601789">
    <property type="component" value="Unassembled WGS sequence"/>
</dbReference>